<dbReference type="eggNOG" id="ENOG502SKI4">
    <property type="taxonomic scope" value="Eukaryota"/>
</dbReference>
<proteinExistence type="predicted"/>
<evidence type="ECO:0000256" key="1">
    <source>
        <dbReference type="SAM" id="SignalP"/>
    </source>
</evidence>
<keyword evidence="1" id="KW-0732">Signal</keyword>
<dbReference type="PANTHER" id="PTHR35340">
    <property type="entry name" value="PQQ ENZYME REPEAT PROTEIN-RELATED"/>
    <property type="match status" value="1"/>
</dbReference>
<accession>W3WJU2</accession>
<keyword evidence="3" id="KW-1185">Reference proteome</keyword>
<sequence length="522" mass="56305">MISSSFRLSLALALTLSVPSVSADMPLLTAADADAYNAGEYGSLPNQTFHSSDLIAPRLLVTKWERNSTKTGSHIFLSPHIDGQDQAPMILSAGDLSLVYVDPSWNGGADTRMQMYKGDPYLTFWSGTVVRGGGYGGGVLVDRSYQKVANLTTQGFTTLADGHEFQLTHDGGALLVNSHTTTGDCSEVGGGRNCTLKAFAFQEIDIATGEPRFTWRAEDHFSLNESFKAWSGNDSVEWDWFHMNSLEKTMSGDYLISGRYLAMAALINGTTGDKIWQVGGKNSDFRDISTTNGSTGAAAIFEFQHDVRFAGGPRSGSVDNAFDDLTMFDNHVLADGLEQPTPGCIANCSRGLRIRLDHTERTFTLVHDFYHPASVQTFAQGSYQTFPNDNVLVGWGTVPAFTEFTAAGETVLEVQTAPWSSAATGGSLLYRVYKLDWTATPLTNPNAVVVNDTVYVSWNGATEVASWTLFGGQDNERLSKLVTVPRAGFETAIVLDSLPPILKVEAVSTAGETIGSTEVIAS</sequence>
<feature type="chain" id="PRO_5004833598" evidence="1">
    <location>
        <begin position="24"/>
        <end position="522"/>
    </location>
</feature>
<evidence type="ECO:0000313" key="3">
    <source>
        <dbReference type="Proteomes" id="UP000030651"/>
    </source>
</evidence>
<dbReference type="Proteomes" id="UP000030651">
    <property type="component" value="Unassembled WGS sequence"/>
</dbReference>
<dbReference type="KEGG" id="pfy:PFICI_13905"/>
<dbReference type="EMBL" id="KI912120">
    <property type="protein sequence ID" value="ETS74039.1"/>
    <property type="molecule type" value="Genomic_DNA"/>
</dbReference>
<dbReference type="HOGENOM" id="CLU_018249_0_0_1"/>
<dbReference type="RefSeq" id="XP_007840677.1">
    <property type="nucleotide sequence ID" value="XM_007842486.1"/>
</dbReference>
<reference evidence="3" key="1">
    <citation type="journal article" date="2015" name="BMC Genomics">
        <title>Genomic and transcriptomic analysis of the endophytic fungus Pestalotiopsis fici reveals its lifestyle and high potential for synthesis of natural products.</title>
        <authorList>
            <person name="Wang X."/>
            <person name="Zhang X."/>
            <person name="Liu L."/>
            <person name="Xiang M."/>
            <person name="Wang W."/>
            <person name="Sun X."/>
            <person name="Che Y."/>
            <person name="Guo L."/>
            <person name="Liu G."/>
            <person name="Guo L."/>
            <person name="Wang C."/>
            <person name="Yin W.B."/>
            <person name="Stadler M."/>
            <person name="Zhang X."/>
            <person name="Liu X."/>
        </authorList>
    </citation>
    <scope>NUCLEOTIDE SEQUENCE [LARGE SCALE GENOMIC DNA]</scope>
    <source>
        <strain evidence="3">W106-1 / CGMCC3.15140</strain>
    </source>
</reference>
<dbReference type="Pfam" id="PF14269">
    <property type="entry name" value="Arylsulfotran_2"/>
    <property type="match status" value="1"/>
</dbReference>
<dbReference type="PANTHER" id="PTHR35340:SF5">
    <property type="entry name" value="ASST-DOMAIN-CONTAINING PROTEIN"/>
    <property type="match status" value="1"/>
</dbReference>
<dbReference type="InterPro" id="IPR039535">
    <property type="entry name" value="ASST-like"/>
</dbReference>
<evidence type="ECO:0000313" key="2">
    <source>
        <dbReference type="EMBL" id="ETS74039.1"/>
    </source>
</evidence>
<gene>
    <name evidence="2" type="ORF">PFICI_13905</name>
</gene>
<dbReference type="InParanoid" id="W3WJU2"/>
<feature type="signal peptide" evidence="1">
    <location>
        <begin position="1"/>
        <end position="23"/>
    </location>
</feature>
<dbReference type="STRING" id="1229662.W3WJU2"/>
<organism evidence="2 3">
    <name type="scientific">Pestalotiopsis fici (strain W106-1 / CGMCC3.15140)</name>
    <dbReference type="NCBI Taxonomy" id="1229662"/>
    <lineage>
        <taxon>Eukaryota</taxon>
        <taxon>Fungi</taxon>
        <taxon>Dikarya</taxon>
        <taxon>Ascomycota</taxon>
        <taxon>Pezizomycotina</taxon>
        <taxon>Sordariomycetes</taxon>
        <taxon>Xylariomycetidae</taxon>
        <taxon>Amphisphaeriales</taxon>
        <taxon>Sporocadaceae</taxon>
        <taxon>Pestalotiopsis</taxon>
    </lineage>
</organism>
<dbReference type="InterPro" id="IPR053143">
    <property type="entry name" value="Arylsulfate_ST"/>
</dbReference>
<dbReference type="AlphaFoldDB" id="W3WJU2"/>
<dbReference type="OMA" id="WEGGHTR"/>
<protein>
    <submittedName>
        <fullName evidence="2">Uncharacterized protein</fullName>
    </submittedName>
</protein>
<dbReference type="GeneID" id="19278918"/>
<dbReference type="OrthoDB" id="5427350at2759"/>
<name>W3WJU2_PESFW</name>